<organism evidence="2 3">
    <name type="scientific">Alicyclobacillus acidocaldarius subsp. acidocaldarius (strain ATCC 27009 / DSM 446 / BCRC 14685 / JCM 5260 / KCTC 1825 / NBRC 15652 / NCIMB 11725 / NRRL B-14509 / 104-IA)</name>
    <name type="common">Bacillus acidocaldarius</name>
    <dbReference type="NCBI Taxonomy" id="521098"/>
    <lineage>
        <taxon>Bacteria</taxon>
        <taxon>Bacillati</taxon>
        <taxon>Bacillota</taxon>
        <taxon>Bacilli</taxon>
        <taxon>Bacillales</taxon>
        <taxon>Alicyclobacillaceae</taxon>
        <taxon>Alicyclobacillus</taxon>
    </lineage>
</organism>
<accession>C8WYF5</accession>
<dbReference type="EMBL" id="CP001728">
    <property type="protein sequence ID" value="ACV60049.1"/>
    <property type="molecule type" value="Genomic_DNA"/>
</dbReference>
<dbReference type="Gene3D" id="1.10.10.10">
    <property type="entry name" value="Winged helix-like DNA-binding domain superfamily/Winged helix DNA-binding domain"/>
    <property type="match status" value="1"/>
</dbReference>
<reference evidence="3" key="1">
    <citation type="submission" date="2009-09" db="EMBL/GenBank/DDBJ databases">
        <title>The complete plasmid1 of Alicyclobacillus acidocaldarius subsp. acidocaldarius DSM 446.</title>
        <authorList>
            <consortium name="US DOE Joint Genome Institute (JGI-PGF)"/>
            <person name="Lucas S."/>
            <person name="Copeland A."/>
            <person name="Lapidus A."/>
            <person name="Glavina del Rio T."/>
            <person name="Dalin E."/>
            <person name="Tice H."/>
            <person name="Bruce D."/>
            <person name="Goodwin L."/>
            <person name="Pitluck S."/>
            <person name="Kyrpides N."/>
            <person name="Mavromatis K."/>
            <person name="Ivanova N."/>
            <person name="Ovchinnikova G."/>
            <person name="Chertkov O."/>
            <person name="Sims D."/>
            <person name="Brettin T."/>
            <person name="Detter J.C."/>
            <person name="Han C."/>
            <person name="Larimer F."/>
            <person name="Land M."/>
            <person name="Hauser L."/>
            <person name="Markowitz V."/>
            <person name="Cheng J.-F."/>
            <person name="Hugenholtz P."/>
            <person name="Woyke T."/>
            <person name="Wu D."/>
            <person name="Pukall R."/>
            <person name="Klenk H.-P."/>
            <person name="Eisen J.A."/>
        </authorList>
    </citation>
    <scope>NUCLEOTIDE SEQUENCE [LARGE SCALE GENOMIC DNA]</scope>
    <source>
        <strain evidence="3">ATCC 27009 / DSM 446 / BCRC 14685 / JCM 5260 / KCTC 1825 / NBRC 15652 / NCIMB 11725 / NRRL B-14509 / 104-IA</strain>
        <plasmid evidence="3">pAACI01</plasmid>
    </source>
</reference>
<dbReference type="Pfam" id="PF13730">
    <property type="entry name" value="HTH_36"/>
    <property type="match status" value="1"/>
</dbReference>
<dbReference type="Proteomes" id="UP000001917">
    <property type="component" value="Plasmid pAACI01"/>
</dbReference>
<dbReference type="KEGG" id="aac:Aaci_3046"/>
<keyword evidence="2" id="KW-0614">Plasmid</keyword>
<dbReference type="InterPro" id="IPR036388">
    <property type="entry name" value="WH-like_DNA-bd_sf"/>
</dbReference>
<feature type="region of interest" description="Disordered" evidence="1">
    <location>
        <begin position="341"/>
        <end position="367"/>
    </location>
</feature>
<evidence type="ECO:0008006" key="4">
    <source>
        <dbReference type="Google" id="ProtNLM"/>
    </source>
</evidence>
<name>C8WYF5_ALIAD</name>
<protein>
    <recommendedName>
        <fullName evidence="4">Primosome, DnaD subunit</fullName>
    </recommendedName>
</protein>
<evidence type="ECO:0000313" key="2">
    <source>
        <dbReference type="EMBL" id="ACV60049.1"/>
    </source>
</evidence>
<geneLocation type="plasmid" evidence="2 3">
    <name>pAACI01</name>
</geneLocation>
<reference evidence="2 3" key="2">
    <citation type="journal article" date="2010" name="Stand. Genomic Sci.">
        <title>Complete genome sequence of Alicyclobacillus acidocaldarius type strain (104-IA).</title>
        <authorList>
            <person name="Mavromatis K."/>
            <person name="Sikorski J."/>
            <person name="Lapidus A."/>
            <person name="Glavina Del Rio T."/>
            <person name="Copeland A."/>
            <person name="Tice H."/>
            <person name="Cheng J.F."/>
            <person name="Lucas S."/>
            <person name="Chen F."/>
            <person name="Nolan M."/>
            <person name="Bruce D."/>
            <person name="Goodwin L."/>
            <person name="Pitluck S."/>
            <person name="Ivanova N."/>
            <person name="Ovchinnikova G."/>
            <person name="Pati A."/>
            <person name="Chen A."/>
            <person name="Palaniappan K."/>
            <person name="Land M."/>
            <person name="Hauser L."/>
            <person name="Chang Y.J."/>
            <person name="Jeffries C.D."/>
            <person name="Chain P."/>
            <person name="Meincke L."/>
            <person name="Sims D."/>
            <person name="Chertkov O."/>
            <person name="Han C."/>
            <person name="Brettin T."/>
            <person name="Detter J.C."/>
            <person name="Wahrenburg C."/>
            <person name="Rohde M."/>
            <person name="Pukall R."/>
            <person name="Goker M."/>
            <person name="Bristow J."/>
            <person name="Eisen J.A."/>
            <person name="Markowitz V."/>
            <person name="Hugenholtz P."/>
            <person name="Klenk H.P."/>
            <person name="Kyrpides N.C."/>
        </authorList>
    </citation>
    <scope>NUCLEOTIDE SEQUENCE [LARGE SCALE GENOMIC DNA]</scope>
    <source>
        <strain evidence="3">ATCC 27009 / DSM 446 / BCRC 14685 / JCM 5260 / KCTC 1825 / NBRC 15652 / NCIMB 11725 / NRRL B-14509 / 104-IA</strain>
        <plasmid evidence="2 3">pAACI01</plasmid>
    </source>
</reference>
<evidence type="ECO:0000256" key="1">
    <source>
        <dbReference type="SAM" id="MobiDB-lite"/>
    </source>
</evidence>
<dbReference type="RefSeq" id="WP_015759775.1">
    <property type="nucleotide sequence ID" value="NC_013206.1"/>
</dbReference>
<gene>
    <name evidence="2" type="ordered locus">Aaci_3046</name>
</gene>
<proteinExistence type="predicted"/>
<keyword evidence="3" id="KW-1185">Reference proteome</keyword>
<dbReference type="AlphaFoldDB" id="C8WYF5"/>
<sequence>MPWKGEENNNHKIETIWGNKLLDDGFLGIPNIIVRNYRHLGIEHGEFGFICTILTYKHDTSDPYPSQEKLAKHMKCSVRQIQKWTDSLCEKGLLLVGQRKHIDKKTWSTNIYNFRPLVEKALEIVGEKDLPNEGEFFDVVYRKPHEPGEQTEPSELEVHMEPGELQVQMEHEPEVRTNRSFKRLEDDEEDEDRAHARVFHIEEDERDVLADLLDMPANITVPSDAQVDTYDTQLPTSTPPSAWTNEDDPYMAIDQRMTMHLGRPYFAKGNDYRALKELTASGVPMDFILAGIDYTFATFADRRPRSFAYCAEVIKERWVAEIAKRQPVKAVNWAEYREHCVKPQPSPSPHRTSRTRTSQPTRRERIRDERYAEFYALFPDE</sequence>
<dbReference type="HOGENOM" id="CLU_724879_0_0_9"/>
<evidence type="ECO:0000313" key="3">
    <source>
        <dbReference type="Proteomes" id="UP000001917"/>
    </source>
</evidence>